<gene>
    <name evidence="1" type="ORF">GCM10008018_06810</name>
</gene>
<sequence length="49" mass="5951">MYAIYYDKRGESQGIICGYKQHDDRDEYEIAFFLSMRYLKKYGRKTVTV</sequence>
<dbReference type="EMBL" id="BMHE01000002">
    <property type="protein sequence ID" value="GGI44379.1"/>
    <property type="molecule type" value="Genomic_DNA"/>
</dbReference>
<organism evidence="1 2">
    <name type="scientific">Paenibacillus marchantiophytorum</name>
    <dbReference type="NCBI Taxonomy" id="1619310"/>
    <lineage>
        <taxon>Bacteria</taxon>
        <taxon>Bacillati</taxon>
        <taxon>Bacillota</taxon>
        <taxon>Bacilli</taxon>
        <taxon>Bacillales</taxon>
        <taxon>Paenibacillaceae</taxon>
        <taxon>Paenibacillus</taxon>
    </lineage>
</organism>
<evidence type="ECO:0000313" key="1">
    <source>
        <dbReference type="EMBL" id="GGI44379.1"/>
    </source>
</evidence>
<evidence type="ECO:0000313" key="2">
    <source>
        <dbReference type="Proteomes" id="UP000615455"/>
    </source>
</evidence>
<name>A0ABQ2BRW7_9BACL</name>
<evidence type="ECO:0008006" key="3">
    <source>
        <dbReference type="Google" id="ProtNLM"/>
    </source>
</evidence>
<keyword evidence="2" id="KW-1185">Reference proteome</keyword>
<protein>
    <recommendedName>
        <fullName evidence="3">Phage protein</fullName>
    </recommendedName>
</protein>
<reference evidence="2" key="1">
    <citation type="journal article" date="2019" name="Int. J. Syst. Evol. Microbiol.">
        <title>The Global Catalogue of Microorganisms (GCM) 10K type strain sequencing project: providing services to taxonomists for standard genome sequencing and annotation.</title>
        <authorList>
            <consortium name="The Broad Institute Genomics Platform"/>
            <consortium name="The Broad Institute Genome Sequencing Center for Infectious Disease"/>
            <person name="Wu L."/>
            <person name="Ma J."/>
        </authorList>
    </citation>
    <scope>NUCLEOTIDE SEQUENCE [LARGE SCALE GENOMIC DNA]</scope>
    <source>
        <strain evidence="2">CGMCC 1.15043</strain>
    </source>
</reference>
<dbReference type="Proteomes" id="UP000615455">
    <property type="component" value="Unassembled WGS sequence"/>
</dbReference>
<proteinExistence type="predicted"/>
<accession>A0ABQ2BRW7</accession>
<comment type="caution">
    <text evidence="1">The sequence shown here is derived from an EMBL/GenBank/DDBJ whole genome shotgun (WGS) entry which is preliminary data.</text>
</comment>